<evidence type="ECO:0000313" key="4">
    <source>
        <dbReference type="EMBL" id="KAJ7333356.1"/>
    </source>
</evidence>
<accession>A0AAD7EJW6</accession>
<dbReference type="SUPFAM" id="SSF51735">
    <property type="entry name" value="NAD(P)-binding Rossmann-fold domains"/>
    <property type="match status" value="1"/>
</dbReference>
<feature type="domain" description="NAD-dependent epimerase/dehydratase" evidence="3">
    <location>
        <begin position="5"/>
        <end position="241"/>
    </location>
</feature>
<evidence type="ECO:0000313" key="5">
    <source>
        <dbReference type="Proteomes" id="UP001218218"/>
    </source>
</evidence>
<comment type="caution">
    <text evidence="4">The sequence shown here is derived from an EMBL/GenBank/DDBJ whole genome shotgun (WGS) entry which is preliminary data.</text>
</comment>
<dbReference type="GO" id="GO:0016616">
    <property type="term" value="F:oxidoreductase activity, acting on the CH-OH group of donors, NAD or NADP as acceptor"/>
    <property type="evidence" value="ECO:0007669"/>
    <property type="project" value="TreeGrafter"/>
</dbReference>
<dbReference type="InterPro" id="IPR050425">
    <property type="entry name" value="NAD(P)_dehydrat-like"/>
</dbReference>
<dbReference type="Gene3D" id="3.40.50.720">
    <property type="entry name" value="NAD(P)-binding Rossmann-like Domain"/>
    <property type="match status" value="1"/>
</dbReference>
<keyword evidence="5" id="KW-1185">Reference proteome</keyword>
<keyword evidence="1" id="KW-0560">Oxidoreductase</keyword>
<dbReference type="EMBL" id="JARIHO010000034">
    <property type="protein sequence ID" value="KAJ7333356.1"/>
    <property type="molecule type" value="Genomic_DNA"/>
</dbReference>
<dbReference type="Proteomes" id="UP001218218">
    <property type="component" value="Unassembled WGS sequence"/>
</dbReference>
<name>A0AAD7EJW6_9AGAR</name>
<dbReference type="Pfam" id="PF01370">
    <property type="entry name" value="Epimerase"/>
    <property type="match status" value="1"/>
</dbReference>
<sequence length="347" mass="37986">MSELIFVTGASGFLGSHVVQQLLEKGYRVRAAARGAKADHLKSSYASYGDHFESVKITDIARDQFPEALVGVSAVIHLASPLPGRLDPAALLAAAVEGTLNVVVQAEKAGVKRVVVTSSIVTAMNPKGSFTDQDWSPITKEMALNDGNDIVTYCASKKFAELALWEWADNHPHVEVTTLNPTFFYGPFTQHFSLPVPDFGAISTNLLIYNLLFADGAFPFNTWYIDVRDVALAHIRALSSPPTAEVGRKRIVFSSPHGWPHQKTLDLIAEQRPALRARLITASPIAQDGTPDVLPMDFKRVEELLGMKDEDFHSIEATMLDTVDALMEVEMRWRSAGHSIVTPPPSI</sequence>
<dbReference type="AlphaFoldDB" id="A0AAD7EJW6"/>
<evidence type="ECO:0000256" key="1">
    <source>
        <dbReference type="ARBA" id="ARBA00023002"/>
    </source>
</evidence>
<comment type="similarity">
    <text evidence="2">Belongs to the NAD(P)-dependent epimerase/dehydratase family. Dihydroflavonol-4-reductase subfamily.</text>
</comment>
<dbReference type="PANTHER" id="PTHR10366:SF564">
    <property type="entry name" value="STEROL-4-ALPHA-CARBOXYLATE 3-DEHYDROGENASE, DECARBOXYLATING"/>
    <property type="match status" value="1"/>
</dbReference>
<protein>
    <recommendedName>
        <fullName evidence="3">NAD-dependent epimerase/dehydratase domain-containing protein</fullName>
    </recommendedName>
</protein>
<reference evidence="4" key="1">
    <citation type="submission" date="2023-03" db="EMBL/GenBank/DDBJ databases">
        <title>Massive genome expansion in bonnet fungi (Mycena s.s.) driven by repeated elements and novel gene families across ecological guilds.</title>
        <authorList>
            <consortium name="Lawrence Berkeley National Laboratory"/>
            <person name="Harder C.B."/>
            <person name="Miyauchi S."/>
            <person name="Viragh M."/>
            <person name="Kuo A."/>
            <person name="Thoen E."/>
            <person name="Andreopoulos B."/>
            <person name="Lu D."/>
            <person name="Skrede I."/>
            <person name="Drula E."/>
            <person name="Henrissat B."/>
            <person name="Morin E."/>
            <person name="Kohler A."/>
            <person name="Barry K."/>
            <person name="LaButti K."/>
            <person name="Morin E."/>
            <person name="Salamov A."/>
            <person name="Lipzen A."/>
            <person name="Mereny Z."/>
            <person name="Hegedus B."/>
            <person name="Baldrian P."/>
            <person name="Stursova M."/>
            <person name="Weitz H."/>
            <person name="Taylor A."/>
            <person name="Grigoriev I.V."/>
            <person name="Nagy L.G."/>
            <person name="Martin F."/>
            <person name="Kauserud H."/>
        </authorList>
    </citation>
    <scope>NUCLEOTIDE SEQUENCE</scope>
    <source>
        <strain evidence="4">CBHHK002</strain>
    </source>
</reference>
<evidence type="ECO:0000256" key="2">
    <source>
        <dbReference type="ARBA" id="ARBA00023445"/>
    </source>
</evidence>
<dbReference type="InterPro" id="IPR001509">
    <property type="entry name" value="Epimerase_deHydtase"/>
</dbReference>
<organism evidence="4 5">
    <name type="scientific">Mycena albidolilacea</name>
    <dbReference type="NCBI Taxonomy" id="1033008"/>
    <lineage>
        <taxon>Eukaryota</taxon>
        <taxon>Fungi</taxon>
        <taxon>Dikarya</taxon>
        <taxon>Basidiomycota</taxon>
        <taxon>Agaricomycotina</taxon>
        <taxon>Agaricomycetes</taxon>
        <taxon>Agaricomycetidae</taxon>
        <taxon>Agaricales</taxon>
        <taxon>Marasmiineae</taxon>
        <taxon>Mycenaceae</taxon>
        <taxon>Mycena</taxon>
    </lineage>
</organism>
<dbReference type="InterPro" id="IPR036291">
    <property type="entry name" value="NAD(P)-bd_dom_sf"/>
</dbReference>
<dbReference type="PANTHER" id="PTHR10366">
    <property type="entry name" value="NAD DEPENDENT EPIMERASE/DEHYDRATASE"/>
    <property type="match status" value="1"/>
</dbReference>
<proteinExistence type="inferred from homology"/>
<evidence type="ECO:0000259" key="3">
    <source>
        <dbReference type="Pfam" id="PF01370"/>
    </source>
</evidence>
<gene>
    <name evidence="4" type="ORF">DFH08DRAFT_925919</name>
</gene>